<gene>
    <name evidence="5" type="ORF">G7Y89_g15512</name>
</gene>
<evidence type="ECO:0000256" key="1">
    <source>
        <dbReference type="ARBA" id="ARBA00008361"/>
    </source>
</evidence>
<protein>
    <recommendedName>
        <fullName evidence="4">Methyltransferase type 11 domain-containing protein</fullName>
    </recommendedName>
</protein>
<dbReference type="OrthoDB" id="10027013at2759"/>
<organism evidence="5 6">
    <name type="scientific">Cudoniella acicularis</name>
    <dbReference type="NCBI Taxonomy" id="354080"/>
    <lineage>
        <taxon>Eukaryota</taxon>
        <taxon>Fungi</taxon>
        <taxon>Dikarya</taxon>
        <taxon>Ascomycota</taxon>
        <taxon>Pezizomycotina</taxon>
        <taxon>Leotiomycetes</taxon>
        <taxon>Helotiales</taxon>
        <taxon>Tricladiaceae</taxon>
        <taxon>Cudoniella</taxon>
    </lineage>
</organism>
<accession>A0A8H4QMF0</accession>
<dbReference type="SUPFAM" id="SSF53335">
    <property type="entry name" value="S-adenosyl-L-methionine-dependent methyltransferases"/>
    <property type="match status" value="1"/>
</dbReference>
<proteinExistence type="inferred from homology"/>
<keyword evidence="6" id="KW-1185">Reference proteome</keyword>
<sequence>MATFAKATFNAVSYAAFRPGYPPQVFKTILSYHRGPSTLLLDLGCGHGLISRELAPSFTKVIGTDPSPTMITQAKSSTPSSLSNVSFCQASAEDLSFIEDGSLDMVVAGQAAHWFDYGKVWPELGRKMRKGGTLAFWGYKDNVFVDFPKATKILDEFCYGEHRMGPFWEQPGRQILRDRYKDIVPLEREWEDVTRVEYEPGTEGKGSGQGELLMQSTMKLGEMEGYARTFSVYHNWMGAHPEEKPRKDGGKGDIVDMMFDKMLEAEPEWGAQGENWRDFEVENEWGSVILMARKK</sequence>
<dbReference type="AlphaFoldDB" id="A0A8H4QMF0"/>
<keyword evidence="2" id="KW-0489">Methyltransferase</keyword>
<dbReference type="PANTHER" id="PTHR44942">
    <property type="entry name" value="METHYLTRANSF_11 DOMAIN-CONTAINING PROTEIN"/>
    <property type="match status" value="1"/>
</dbReference>
<feature type="domain" description="Methyltransferase type 11" evidence="4">
    <location>
        <begin position="41"/>
        <end position="136"/>
    </location>
</feature>
<dbReference type="GO" id="GO:0008757">
    <property type="term" value="F:S-adenosylmethionine-dependent methyltransferase activity"/>
    <property type="evidence" value="ECO:0007669"/>
    <property type="project" value="InterPro"/>
</dbReference>
<comment type="caution">
    <text evidence="5">The sequence shown here is derived from an EMBL/GenBank/DDBJ whole genome shotgun (WGS) entry which is preliminary data.</text>
</comment>
<evidence type="ECO:0000256" key="3">
    <source>
        <dbReference type="ARBA" id="ARBA00022679"/>
    </source>
</evidence>
<dbReference type="Proteomes" id="UP000566819">
    <property type="component" value="Unassembled WGS sequence"/>
</dbReference>
<dbReference type="InterPro" id="IPR051052">
    <property type="entry name" value="Diverse_substrate_MTase"/>
</dbReference>
<evidence type="ECO:0000313" key="5">
    <source>
        <dbReference type="EMBL" id="KAF4613375.1"/>
    </source>
</evidence>
<keyword evidence="3" id="KW-0808">Transferase</keyword>
<comment type="similarity">
    <text evidence="1">Belongs to the methyltransferase superfamily.</text>
</comment>
<dbReference type="EMBL" id="JAAMPI010002461">
    <property type="protein sequence ID" value="KAF4613375.1"/>
    <property type="molecule type" value="Genomic_DNA"/>
</dbReference>
<dbReference type="Gene3D" id="3.40.50.150">
    <property type="entry name" value="Vaccinia Virus protein VP39"/>
    <property type="match status" value="1"/>
</dbReference>
<evidence type="ECO:0000259" key="4">
    <source>
        <dbReference type="Pfam" id="PF08241"/>
    </source>
</evidence>
<dbReference type="PANTHER" id="PTHR44942:SF4">
    <property type="entry name" value="METHYLTRANSFERASE TYPE 11 DOMAIN-CONTAINING PROTEIN"/>
    <property type="match status" value="1"/>
</dbReference>
<dbReference type="Pfam" id="PF08241">
    <property type="entry name" value="Methyltransf_11"/>
    <property type="match status" value="1"/>
</dbReference>
<dbReference type="GO" id="GO:0032259">
    <property type="term" value="P:methylation"/>
    <property type="evidence" value="ECO:0007669"/>
    <property type="project" value="UniProtKB-KW"/>
</dbReference>
<reference evidence="5 6" key="1">
    <citation type="submission" date="2020-03" db="EMBL/GenBank/DDBJ databases">
        <title>Draft Genome Sequence of Cudoniella acicularis.</title>
        <authorList>
            <person name="Buettner E."/>
            <person name="Kellner H."/>
        </authorList>
    </citation>
    <scope>NUCLEOTIDE SEQUENCE [LARGE SCALE GENOMIC DNA]</scope>
    <source>
        <strain evidence="5 6">DSM 108380</strain>
    </source>
</reference>
<dbReference type="CDD" id="cd02440">
    <property type="entry name" value="AdoMet_MTases"/>
    <property type="match status" value="1"/>
</dbReference>
<dbReference type="InterPro" id="IPR029063">
    <property type="entry name" value="SAM-dependent_MTases_sf"/>
</dbReference>
<evidence type="ECO:0000313" key="6">
    <source>
        <dbReference type="Proteomes" id="UP000566819"/>
    </source>
</evidence>
<dbReference type="InterPro" id="IPR013216">
    <property type="entry name" value="Methyltransf_11"/>
</dbReference>
<name>A0A8H4QMF0_9HELO</name>
<evidence type="ECO:0000256" key="2">
    <source>
        <dbReference type="ARBA" id="ARBA00022603"/>
    </source>
</evidence>